<organism evidence="2 3">
    <name type="scientific">Dactylonectria estremocensis</name>
    <dbReference type="NCBI Taxonomy" id="1079267"/>
    <lineage>
        <taxon>Eukaryota</taxon>
        <taxon>Fungi</taxon>
        <taxon>Dikarya</taxon>
        <taxon>Ascomycota</taxon>
        <taxon>Pezizomycotina</taxon>
        <taxon>Sordariomycetes</taxon>
        <taxon>Hypocreomycetidae</taxon>
        <taxon>Hypocreales</taxon>
        <taxon>Nectriaceae</taxon>
        <taxon>Dactylonectria</taxon>
    </lineage>
</organism>
<evidence type="ECO:0000313" key="3">
    <source>
        <dbReference type="Proteomes" id="UP000717696"/>
    </source>
</evidence>
<evidence type="ECO:0000313" key="2">
    <source>
        <dbReference type="EMBL" id="KAH7137259.1"/>
    </source>
</evidence>
<reference evidence="2" key="1">
    <citation type="journal article" date="2021" name="Nat. Commun.">
        <title>Genetic determinants of endophytism in the Arabidopsis root mycobiome.</title>
        <authorList>
            <person name="Mesny F."/>
            <person name="Miyauchi S."/>
            <person name="Thiergart T."/>
            <person name="Pickel B."/>
            <person name="Atanasova L."/>
            <person name="Karlsson M."/>
            <person name="Huettel B."/>
            <person name="Barry K.W."/>
            <person name="Haridas S."/>
            <person name="Chen C."/>
            <person name="Bauer D."/>
            <person name="Andreopoulos W."/>
            <person name="Pangilinan J."/>
            <person name="LaButti K."/>
            <person name="Riley R."/>
            <person name="Lipzen A."/>
            <person name="Clum A."/>
            <person name="Drula E."/>
            <person name="Henrissat B."/>
            <person name="Kohler A."/>
            <person name="Grigoriev I.V."/>
            <person name="Martin F.M."/>
            <person name="Hacquard S."/>
        </authorList>
    </citation>
    <scope>NUCLEOTIDE SEQUENCE</scope>
    <source>
        <strain evidence="2">MPI-CAGE-AT-0021</strain>
    </source>
</reference>
<dbReference type="AlphaFoldDB" id="A0A9P9ED84"/>
<protein>
    <recommendedName>
        <fullName evidence="4">Secreted protein</fullName>
    </recommendedName>
</protein>
<evidence type="ECO:0000256" key="1">
    <source>
        <dbReference type="SAM" id="SignalP"/>
    </source>
</evidence>
<feature type="signal peptide" evidence="1">
    <location>
        <begin position="1"/>
        <end position="20"/>
    </location>
</feature>
<dbReference type="Proteomes" id="UP000717696">
    <property type="component" value="Unassembled WGS sequence"/>
</dbReference>
<dbReference type="EMBL" id="JAGMUU010000015">
    <property type="protein sequence ID" value="KAH7137259.1"/>
    <property type="molecule type" value="Genomic_DNA"/>
</dbReference>
<proteinExistence type="predicted"/>
<name>A0A9P9ED84_9HYPO</name>
<sequence length="126" mass="14280">MSPSISIFCSWFLASRTTCGVTIVDDRGGGSSGKCHVRMCVLRTRMAIPVQCTEYCTVHSPEWVSFGEERAHAGWKADDWHVAHRVSGGWRQANWVETFPCLPRLWSLFRFLSGFIDCHMSRVNLA</sequence>
<keyword evidence="3" id="KW-1185">Reference proteome</keyword>
<comment type="caution">
    <text evidence="2">The sequence shown here is derived from an EMBL/GenBank/DDBJ whole genome shotgun (WGS) entry which is preliminary data.</text>
</comment>
<keyword evidence="1" id="KW-0732">Signal</keyword>
<accession>A0A9P9ED84</accession>
<gene>
    <name evidence="2" type="ORF">B0J13DRAFT_559349</name>
</gene>
<feature type="chain" id="PRO_5040165774" description="Secreted protein" evidence="1">
    <location>
        <begin position="21"/>
        <end position="126"/>
    </location>
</feature>
<evidence type="ECO:0008006" key="4">
    <source>
        <dbReference type="Google" id="ProtNLM"/>
    </source>
</evidence>